<evidence type="ECO:0000313" key="2">
    <source>
        <dbReference type="EMBL" id="CAB4934921.1"/>
    </source>
</evidence>
<feature type="region of interest" description="Disordered" evidence="1">
    <location>
        <begin position="39"/>
        <end position="61"/>
    </location>
</feature>
<name>A0A6J7IW27_9ZZZZ</name>
<sequence length="165" mass="18805">MNEDGLPRLKLASAHEAKLHREVVHARSRAYFEGNRVGQGQDEVLGDSDGLGEPTQHRERHDSVTGCEFRRRWGAANYARYLGPWDVGKFWLHLVHALGLQQFRETHARNMHVNQHLAGGRAGLINVDESDLCGAVEIRNMNCSHKSSWSMWVAACHNHFRFCPR</sequence>
<evidence type="ECO:0000256" key="1">
    <source>
        <dbReference type="SAM" id="MobiDB-lite"/>
    </source>
</evidence>
<dbReference type="AlphaFoldDB" id="A0A6J7IW27"/>
<proteinExistence type="predicted"/>
<reference evidence="2" key="1">
    <citation type="submission" date="2020-05" db="EMBL/GenBank/DDBJ databases">
        <authorList>
            <person name="Chiriac C."/>
            <person name="Salcher M."/>
            <person name="Ghai R."/>
            <person name="Kavagutti S V."/>
        </authorList>
    </citation>
    <scope>NUCLEOTIDE SEQUENCE</scope>
</reference>
<dbReference type="EMBL" id="CAFBMR010000187">
    <property type="protein sequence ID" value="CAB4934921.1"/>
    <property type="molecule type" value="Genomic_DNA"/>
</dbReference>
<accession>A0A6J7IW27</accession>
<gene>
    <name evidence="2" type="ORF">UFOPK3610_02147</name>
</gene>
<protein>
    <submittedName>
        <fullName evidence="2">Unannotated protein</fullName>
    </submittedName>
</protein>
<organism evidence="2">
    <name type="scientific">freshwater metagenome</name>
    <dbReference type="NCBI Taxonomy" id="449393"/>
    <lineage>
        <taxon>unclassified sequences</taxon>
        <taxon>metagenomes</taxon>
        <taxon>ecological metagenomes</taxon>
    </lineage>
</organism>